<reference evidence="5" key="1">
    <citation type="journal article" date="2013" name="Nature">
        <title>Pan genome of the phytoplankton Emiliania underpins its global distribution.</title>
        <authorList>
            <person name="Read B.A."/>
            <person name="Kegel J."/>
            <person name="Klute M.J."/>
            <person name="Kuo A."/>
            <person name="Lefebvre S.C."/>
            <person name="Maumus F."/>
            <person name="Mayer C."/>
            <person name="Miller J."/>
            <person name="Monier A."/>
            <person name="Salamov A."/>
            <person name="Young J."/>
            <person name="Aguilar M."/>
            <person name="Claverie J.M."/>
            <person name="Frickenhaus S."/>
            <person name="Gonzalez K."/>
            <person name="Herman E.K."/>
            <person name="Lin Y.C."/>
            <person name="Napier J."/>
            <person name="Ogata H."/>
            <person name="Sarno A.F."/>
            <person name="Shmutz J."/>
            <person name="Schroeder D."/>
            <person name="de Vargas C."/>
            <person name="Verret F."/>
            <person name="von Dassow P."/>
            <person name="Valentin K."/>
            <person name="Van de Peer Y."/>
            <person name="Wheeler G."/>
            <person name="Dacks J.B."/>
            <person name="Delwiche C.F."/>
            <person name="Dyhrman S.T."/>
            <person name="Glockner G."/>
            <person name="John U."/>
            <person name="Richards T."/>
            <person name="Worden A.Z."/>
            <person name="Zhang X."/>
            <person name="Grigoriev I.V."/>
            <person name="Allen A.E."/>
            <person name="Bidle K."/>
            <person name="Borodovsky M."/>
            <person name="Bowler C."/>
            <person name="Brownlee C."/>
            <person name="Cock J.M."/>
            <person name="Elias M."/>
            <person name="Gladyshev V.N."/>
            <person name="Groth M."/>
            <person name="Guda C."/>
            <person name="Hadaegh A."/>
            <person name="Iglesias-Rodriguez M.D."/>
            <person name="Jenkins J."/>
            <person name="Jones B.M."/>
            <person name="Lawson T."/>
            <person name="Leese F."/>
            <person name="Lindquist E."/>
            <person name="Lobanov A."/>
            <person name="Lomsadze A."/>
            <person name="Malik S.B."/>
            <person name="Marsh M.E."/>
            <person name="Mackinder L."/>
            <person name="Mock T."/>
            <person name="Mueller-Roeber B."/>
            <person name="Pagarete A."/>
            <person name="Parker M."/>
            <person name="Probert I."/>
            <person name="Quesneville H."/>
            <person name="Raines C."/>
            <person name="Rensing S.A."/>
            <person name="Riano-Pachon D.M."/>
            <person name="Richier S."/>
            <person name="Rokitta S."/>
            <person name="Shiraiwa Y."/>
            <person name="Soanes D.M."/>
            <person name="van der Giezen M."/>
            <person name="Wahlund T.M."/>
            <person name="Williams B."/>
            <person name="Wilson W."/>
            <person name="Wolfe G."/>
            <person name="Wurch L.L."/>
        </authorList>
    </citation>
    <scope>NUCLEOTIDE SEQUENCE</scope>
</reference>
<evidence type="ECO:0000313" key="4">
    <source>
        <dbReference type="EnsemblProtists" id="EOD26657"/>
    </source>
</evidence>
<dbReference type="PaxDb" id="2903-EOD26657"/>
<keyword evidence="2" id="KW-0812">Transmembrane</keyword>
<dbReference type="Gene3D" id="1.50.40.10">
    <property type="entry name" value="Mitochondrial carrier domain"/>
    <property type="match status" value="1"/>
</dbReference>
<dbReference type="Pfam" id="PF00153">
    <property type="entry name" value="Mito_carr"/>
    <property type="match status" value="1"/>
</dbReference>
<dbReference type="EnsemblProtists" id="EOD26657">
    <property type="protein sequence ID" value="EOD26657"/>
    <property type="gene ID" value="EMIHUDRAFT_236719"/>
</dbReference>
<evidence type="ECO:0000256" key="1">
    <source>
        <dbReference type="ARBA" id="ARBA00004141"/>
    </source>
</evidence>
<dbReference type="RefSeq" id="XP_005779086.1">
    <property type="nucleotide sequence ID" value="XM_005779029.1"/>
</dbReference>
<dbReference type="InterPro" id="IPR018108">
    <property type="entry name" value="MCP_transmembrane"/>
</dbReference>
<dbReference type="AlphaFoldDB" id="A0A0D3JT22"/>
<evidence type="ECO:0000313" key="5">
    <source>
        <dbReference type="Proteomes" id="UP000013827"/>
    </source>
</evidence>
<protein>
    <submittedName>
        <fullName evidence="4">Uncharacterized protein</fullName>
    </submittedName>
</protein>
<comment type="subcellular location">
    <subcellularLocation>
        <location evidence="1">Membrane</location>
        <topology evidence="1">Multi-pass membrane protein</topology>
    </subcellularLocation>
</comment>
<dbReference type="GO" id="GO:0016020">
    <property type="term" value="C:membrane"/>
    <property type="evidence" value="ECO:0007669"/>
    <property type="project" value="UniProtKB-SubCell"/>
</dbReference>
<dbReference type="PANTHER" id="PTHR47567">
    <property type="entry name" value="MITOCHONDRIAL SUBSTRATE/SOLUTE CARRIER"/>
    <property type="match status" value="1"/>
</dbReference>
<keyword evidence="5" id="KW-1185">Reference proteome</keyword>
<accession>A0A0D3JT22</accession>
<proteinExistence type="predicted"/>
<dbReference type="HOGENOM" id="CLU_043560_1_0_1"/>
<evidence type="ECO:0000256" key="2">
    <source>
        <dbReference type="ARBA" id="ARBA00022692"/>
    </source>
</evidence>
<name>A0A0D3JT22_EMIH1</name>
<keyword evidence="3" id="KW-0472">Membrane</keyword>
<dbReference type="PANTHER" id="PTHR47567:SF1">
    <property type="entry name" value="NAD-DEPENDENT EPIMERASE_DEHYDRATASE DOMAIN-CONTAINING PROTEIN"/>
    <property type="match status" value="1"/>
</dbReference>
<dbReference type="eggNOG" id="ENOG502QU7F">
    <property type="taxonomic scope" value="Eukaryota"/>
</dbReference>
<dbReference type="InterPro" id="IPR023395">
    <property type="entry name" value="MCP_dom_sf"/>
</dbReference>
<dbReference type="KEGG" id="ehx:EMIHUDRAFT_236719"/>
<dbReference type="SUPFAM" id="SSF103506">
    <property type="entry name" value="Mitochondrial carrier"/>
    <property type="match status" value="1"/>
</dbReference>
<organism evidence="4 5">
    <name type="scientific">Emiliania huxleyi (strain CCMP1516)</name>
    <dbReference type="NCBI Taxonomy" id="280463"/>
    <lineage>
        <taxon>Eukaryota</taxon>
        <taxon>Haptista</taxon>
        <taxon>Haptophyta</taxon>
        <taxon>Prymnesiophyceae</taxon>
        <taxon>Isochrysidales</taxon>
        <taxon>Noelaerhabdaceae</taxon>
        <taxon>Emiliania</taxon>
    </lineage>
</organism>
<reference evidence="4" key="2">
    <citation type="submission" date="2024-10" db="UniProtKB">
        <authorList>
            <consortium name="EnsemblProtists"/>
        </authorList>
    </citation>
    <scope>IDENTIFICATION</scope>
</reference>
<evidence type="ECO:0000256" key="3">
    <source>
        <dbReference type="ARBA" id="ARBA00023136"/>
    </source>
</evidence>
<dbReference type="GeneID" id="17272202"/>
<dbReference type="Proteomes" id="UP000013827">
    <property type="component" value="Unassembled WGS sequence"/>
</dbReference>
<sequence>MRQAESISTSEALRRVYAEGGGTLGGGVRRLYRGLPFALLQTPLTRFGDTTAGSGLLLSRYHHRAFLDPPDPAGAARHTEEPITVGAASVWRIGLTPVDTLKSTLQARGGEAESDHRKFLTYNALDERLPASPEGEVALRLCRSALLGVAASCVSDCTSNSLRVLKTRRQTAANSTSYLDAARRRLVDEDGAREIVDEDGWAALFVRGLGTRLLVNALQAALFTVLWKTIEDVLVNGGGPGWLTFAAAGSPGL</sequence>